<dbReference type="AlphaFoldDB" id="A0AAI8FDH8"/>
<dbReference type="InterPro" id="IPR051319">
    <property type="entry name" value="Oligoribo/pAp-PDE_c-di-AMP_PDE"/>
</dbReference>
<dbReference type="SUPFAM" id="SSF64182">
    <property type="entry name" value="DHH phosphoesterases"/>
    <property type="match status" value="1"/>
</dbReference>
<dbReference type="GO" id="GO:0003676">
    <property type="term" value="F:nucleic acid binding"/>
    <property type="evidence" value="ECO:0007669"/>
    <property type="project" value="InterPro"/>
</dbReference>
<dbReference type="RefSeq" id="WP_015083969.1">
    <property type="nucleotide sequence ID" value="NC_019552.1"/>
</dbReference>
<evidence type="ECO:0000259" key="2">
    <source>
        <dbReference type="Pfam" id="PF02272"/>
    </source>
</evidence>
<dbReference type="EMBL" id="CP003914">
    <property type="protein sequence ID" value="AFX73941.1"/>
    <property type="molecule type" value="Genomic_DNA"/>
</dbReference>
<dbReference type="InterPro" id="IPR038763">
    <property type="entry name" value="DHH_sf"/>
</dbReference>
<dbReference type="PANTHER" id="PTHR47618">
    <property type="entry name" value="BIFUNCTIONAL OLIGORIBONUCLEASE AND PAP PHOSPHATASE NRNA"/>
    <property type="match status" value="1"/>
</dbReference>
<reference evidence="3 4" key="1">
    <citation type="journal article" date="2013" name="Genome Announc.">
        <title>Complete Genome Sequence of Mycoplasma hyorhinis Strain SK76.</title>
        <authorList>
            <person name="Goodison S."/>
            <person name="Urquidi V."/>
            <person name="Kumar D."/>
            <person name="Reyes L."/>
            <person name="Rosser C.J."/>
        </authorList>
    </citation>
    <scope>NUCLEOTIDE SEQUENCE [LARGE SCALE GENOMIC DNA]</scope>
    <source>
        <strain evidence="3 4">SK76</strain>
    </source>
</reference>
<dbReference type="Gene3D" id="3.90.1640.10">
    <property type="entry name" value="inorganic pyrophosphatase (n-terminal core)"/>
    <property type="match status" value="1"/>
</dbReference>
<name>A0AAI8FDH8_MESHY</name>
<feature type="domain" description="DHHA1" evidence="2">
    <location>
        <begin position="244"/>
        <end position="313"/>
    </location>
</feature>
<dbReference type="InterPro" id="IPR001667">
    <property type="entry name" value="DDH_dom"/>
</dbReference>
<dbReference type="PANTHER" id="PTHR47618:SF1">
    <property type="entry name" value="BIFUNCTIONAL OLIGORIBONUCLEASE AND PAP PHOSPHATASE NRNA"/>
    <property type="match status" value="1"/>
</dbReference>
<sequence>MKIGNKKKTLELIQQFDSIVIFHHIRPDGDCLGSQFGLKELIKINFPNKKVFAVGDAKKSFNFLHLEHDTIPSKDVLEDSLAIVVDANFKERIEFANLFNENKFKAILRIDHHPNDDDLNSTYKWVDSSYIASAEQIADLAKYAKWKINQRAANLIYLGIYTDSGRFLYSNTSARTLNLASLLWKNGTDTKLIHSHLTAKSLKEIEFETYIYSKIQKTKNVIYFVLNQKELQKLNKTSSSASRPNIIGNIDEFRIWLSFVQEETLNWRVEFRSNGPVVRNVAIKWNGGGHELASGAIIFNEADIEKVVEDCQKEYENWIKK</sequence>
<accession>A0AAI8FDH8</accession>
<organism evidence="3 4">
    <name type="scientific">Mesomycoplasma hyorhinis SK76</name>
    <dbReference type="NCBI Taxonomy" id="1118964"/>
    <lineage>
        <taxon>Bacteria</taxon>
        <taxon>Bacillati</taxon>
        <taxon>Mycoplasmatota</taxon>
        <taxon>Mycoplasmoidales</taxon>
        <taxon>Metamycoplasmataceae</taxon>
        <taxon>Mesomycoplasma</taxon>
    </lineage>
</organism>
<evidence type="ECO:0000313" key="3">
    <source>
        <dbReference type="EMBL" id="AFX73941.1"/>
    </source>
</evidence>
<dbReference type="Pfam" id="PF02272">
    <property type="entry name" value="DHHA1"/>
    <property type="match status" value="1"/>
</dbReference>
<dbReference type="Pfam" id="PF01368">
    <property type="entry name" value="DHH"/>
    <property type="match status" value="1"/>
</dbReference>
<protein>
    <submittedName>
        <fullName evidence="3">MgpA-like DHH family phosphoesterase</fullName>
    </submittedName>
</protein>
<dbReference type="KEGG" id="mhs:MOS_007"/>
<proteinExistence type="predicted"/>
<gene>
    <name evidence="3" type="ORF">MOS_007</name>
</gene>
<dbReference type="Proteomes" id="UP000009399">
    <property type="component" value="Chromosome"/>
</dbReference>
<dbReference type="InterPro" id="IPR003156">
    <property type="entry name" value="DHHA1_dom"/>
</dbReference>
<feature type="domain" description="DDH" evidence="1">
    <location>
        <begin position="18"/>
        <end position="160"/>
    </location>
</feature>
<dbReference type="Gene3D" id="3.10.310.30">
    <property type="match status" value="1"/>
</dbReference>
<evidence type="ECO:0000259" key="1">
    <source>
        <dbReference type="Pfam" id="PF01368"/>
    </source>
</evidence>
<evidence type="ECO:0000313" key="4">
    <source>
        <dbReference type="Proteomes" id="UP000009399"/>
    </source>
</evidence>